<feature type="compositionally biased region" description="Polar residues" evidence="2">
    <location>
        <begin position="1"/>
        <end position="18"/>
    </location>
</feature>
<dbReference type="Proteomes" id="UP001152320">
    <property type="component" value="Chromosome 1"/>
</dbReference>
<name>A0A9Q1CRB8_HOLLE</name>
<dbReference type="OrthoDB" id="5376140at2759"/>
<feature type="compositionally biased region" description="Polar residues" evidence="2">
    <location>
        <begin position="157"/>
        <end position="168"/>
    </location>
</feature>
<dbReference type="GO" id="GO:0015074">
    <property type="term" value="P:DNA integration"/>
    <property type="evidence" value="ECO:0007669"/>
    <property type="project" value="InterPro"/>
</dbReference>
<sequence>MKDDQQCTSGAEENQSINMDEDDDQMKDDQQCTSGAEENQSINMDEDDDQMKDDQQCTSGAEENQSINMDEDDEQMKDDQQCTSGAEENQSINMDEDDDQMKDDQQCTSGAEENQSINMDEDDDQMKDDQQCTSGAEENQSINMDEDDEQMKDDQQCTSGAEENQSINMDEDDEQMKDDQQCTSGAEENQSINMDEDDDQTSSSGDSSDSSESEYEPGSDDSASGYSSPAERAHCSRRNNQAVTGASKNASSTSSSESEHEPSVYSDDEQYSPSSELPHCSRNSPMEEETEYSNTTNKKEKITVLSTNNENGKRNFDKKYPCFFCPTKTTQIQRHFRDLHPDEEEVQAIVNEKDKKEKSKKMTLLRNRGIHKHNSSVLRQGHGTLIVAYRPTFDTSHANYGPCDHCLGYFVRSDLWKHSCELRPKSYKKNHQERRAVTCKYLLPLEKGLSADLQSITSGMAKDQISRVAKSDPLIINLAERQYASLGHDKDQQCSIRTKMRESARLLIELRKATKDPDAAMENFIDPKHFRVVVAAVQKVSGYDDTTHQYNTPSLALKLGHTLKKMTLVMCGRAAEKGDNEAYIRAQRFGERCSSDWSVFVSSNALRTIQQNHRNKTKLLPLVEDVAALTNLLKERGRHCFNWVKKYRSTRASVEDKDQAKDEGKDEANELWCELSEITLTQAMMFNRRRQGEISKLKMSDMKKVDLVQRDPAIMKSLSCLEQQLCNQLARVEVVGKRGRSVPVLLTMEMRDWINLLMETRQEIASVHPENDFVFARSYFGSKGHIRGSDCIRKFAHLCGAKHPSRLTGTNLRKQLATMCQVLNLKENEMDIVASYLGHDIRVHRQYYRLPMEILQVAKVSKLLIAMEKGGDGLAKGQNLDDIPVCEEELEESENEETEADAQSSEPAGNLVQDLNKAKERKTPKKHTTKTVSRKKKVTKHRPWTPEERQAVKRNLHHLLVLNTLPGKADIERCIAKEPALHSRTWRNIKDFCRNMMKSMEP</sequence>
<evidence type="ECO:0000313" key="3">
    <source>
        <dbReference type="EMBL" id="KAJ8049630.1"/>
    </source>
</evidence>
<feature type="compositionally biased region" description="Low complexity" evidence="2">
    <location>
        <begin position="247"/>
        <end position="256"/>
    </location>
</feature>
<keyword evidence="1" id="KW-0233">DNA recombination</keyword>
<evidence type="ECO:0000256" key="2">
    <source>
        <dbReference type="SAM" id="MobiDB-lite"/>
    </source>
</evidence>
<dbReference type="GO" id="GO:0003677">
    <property type="term" value="F:DNA binding"/>
    <property type="evidence" value="ECO:0007669"/>
    <property type="project" value="InterPro"/>
</dbReference>
<gene>
    <name evidence="3" type="ORF">HOLleu_02461</name>
</gene>
<feature type="compositionally biased region" description="Acidic residues" evidence="2">
    <location>
        <begin position="888"/>
        <end position="900"/>
    </location>
</feature>
<feature type="compositionally biased region" description="Polar residues" evidence="2">
    <location>
        <begin position="182"/>
        <end position="193"/>
    </location>
</feature>
<dbReference type="InterPro" id="IPR011010">
    <property type="entry name" value="DNA_brk_join_enz"/>
</dbReference>
<comment type="caution">
    <text evidence="3">The sequence shown here is derived from an EMBL/GenBank/DDBJ whole genome shotgun (WGS) entry which is preliminary data.</text>
</comment>
<feature type="compositionally biased region" description="Polar residues" evidence="2">
    <location>
        <begin position="82"/>
        <end position="93"/>
    </location>
</feature>
<dbReference type="EMBL" id="JAIZAY010000001">
    <property type="protein sequence ID" value="KAJ8049630.1"/>
    <property type="molecule type" value="Genomic_DNA"/>
</dbReference>
<evidence type="ECO:0000313" key="4">
    <source>
        <dbReference type="Proteomes" id="UP001152320"/>
    </source>
</evidence>
<protein>
    <submittedName>
        <fullName evidence="3">Uncharacterized protein</fullName>
    </submittedName>
</protein>
<dbReference type="PANTHER" id="PTHR33480">
    <property type="entry name" value="SET DOMAIN-CONTAINING PROTEIN-RELATED"/>
    <property type="match status" value="1"/>
</dbReference>
<feature type="compositionally biased region" description="Acidic residues" evidence="2">
    <location>
        <begin position="209"/>
        <end position="219"/>
    </location>
</feature>
<feature type="region of interest" description="Disordered" evidence="2">
    <location>
        <begin position="1"/>
        <end position="310"/>
    </location>
</feature>
<accession>A0A9Q1CRB8</accession>
<dbReference type="GO" id="GO:0006310">
    <property type="term" value="P:DNA recombination"/>
    <property type="evidence" value="ECO:0007669"/>
    <property type="project" value="UniProtKB-KW"/>
</dbReference>
<feature type="compositionally biased region" description="Polar residues" evidence="2">
    <location>
        <begin position="132"/>
        <end position="143"/>
    </location>
</feature>
<feature type="region of interest" description="Disordered" evidence="2">
    <location>
        <begin position="888"/>
        <end position="949"/>
    </location>
</feature>
<evidence type="ECO:0000256" key="1">
    <source>
        <dbReference type="ARBA" id="ARBA00023172"/>
    </source>
</evidence>
<reference evidence="3" key="1">
    <citation type="submission" date="2021-10" db="EMBL/GenBank/DDBJ databases">
        <title>Tropical sea cucumber genome reveals ecological adaptation and Cuvierian tubules defense mechanism.</title>
        <authorList>
            <person name="Chen T."/>
        </authorList>
    </citation>
    <scope>NUCLEOTIDE SEQUENCE</scope>
    <source>
        <strain evidence="3">Nanhai2018</strain>
        <tissue evidence="3">Muscle</tissue>
    </source>
</reference>
<dbReference type="SUPFAM" id="SSF56349">
    <property type="entry name" value="DNA breaking-rejoining enzymes"/>
    <property type="match status" value="1"/>
</dbReference>
<dbReference type="Gene3D" id="1.10.443.10">
    <property type="entry name" value="Intergrase catalytic core"/>
    <property type="match status" value="1"/>
</dbReference>
<feature type="compositionally biased region" description="Basic residues" evidence="2">
    <location>
        <begin position="919"/>
        <end position="943"/>
    </location>
</feature>
<keyword evidence="4" id="KW-1185">Reference proteome</keyword>
<dbReference type="InterPro" id="IPR013762">
    <property type="entry name" value="Integrase-like_cat_sf"/>
</dbReference>
<dbReference type="PANTHER" id="PTHR33480:SF1">
    <property type="entry name" value="TYR RECOMBINASE DOMAIN-CONTAINING PROTEIN"/>
    <property type="match status" value="1"/>
</dbReference>
<proteinExistence type="predicted"/>
<organism evidence="3 4">
    <name type="scientific">Holothuria leucospilota</name>
    <name type="common">Black long sea cucumber</name>
    <name type="synonym">Mertensiothuria leucospilota</name>
    <dbReference type="NCBI Taxonomy" id="206669"/>
    <lineage>
        <taxon>Eukaryota</taxon>
        <taxon>Metazoa</taxon>
        <taxon>Echinodermata</taxon>
        <taxon>Eleutherozoa</taxon>
        <taxon>Echinozoa</taxon>
        <taxon>Holothuroidea</taxon>
        <taxon>Aspidochirotacea</taxon>
        <taxon>Aspidochirotida</taxon>
        <taxon>Holothuriidae</taxon>
        <taxon>Holothuria</taxon>
    </lineage>
</organism>
<feature type="compositionally biased region" description="Polar residues" evidence="2">
    <location>
        <begin position="107"/>
        <end position="118"/>
    </location>
</feature>
<feature type="compositionally biased region" description="Polar residues" evidence="2">
    <location>
        <begin position="32"/>
        <end position="43"/>
    </location>
</feature>
<feature type="compositionally biased region" description="Polar residues" evidence="2">
    <location>
        <begin position="57"/>
        <end position="68"/>
    </location>
</feature>
<dbReference type="AlphaFoldDB" id="A0A9Q1CRB8"/>